<dbReference type="Proteomes" id="UP001301769">
    <property type="component" value="Unassembled WGS sequence"/>
</dbReference>
<feature type="binding site" evidence="7">
    <location>
        <position position="19"/>
    </location>
    <ligand>
        <name>Zn(2+)</name>
        <dbReference type="ChEBI" id="CHEBI:29105"/>
        <note>catalytic</note>
    </ligand>
</feature>
<dbReference type="GO" id="GO:0009117">
    <property type="term" value="P:nucleotide metabolic process"/>
    <property type="evidence" value="ECO:0007669"/>
    <property type="project" value="UniProtKB-KW"/>
</dbReference>
<evidence type="ECO:0000256" key="2">
    <source>
        <dbReference type="ARBA" id="ARBA00022723"/>
    </source>
</evidence>
<dbReference type="HAMAP" id="MF_01962">
    <property type="entry name" value="Adenine_deaminase"/>
    <property type="match status" value="1"/>
</dbReference>
<reference evidence="9" key="2">
    <citation type="submission" date="2023-05" db="EMBL/GenBank/DDBJ databases">
        <authorList>
            <consortium name="Lawrence Berkeley National Laboratory"/>
            <person name="Steindorff A."/>
            <person name="Hensen N."/>
            <person name="Bonometti L."/>
            <person name="Westerberg I."/>
            <person name="Brannstrom I.O."/>
            <person name="Guillou S."/>
            <person name="Cros-Aarteil S."/>
            <person name="Calhoun S."/>
            <person name="Haridas S."/>
            <person name="Kuo A."/>
            <person name="Mondo S."/>
            <person name="Pangilinan J."/>
            <person name="Riley R."/>
            <person name="Labutti K."/>
            <person name="Andreopoulos B."/>
            <person name="Lipzen A."/>
            <person name="Chen C."/>
            <person name="Yanf M."/>
            <person name="Daum C."/>
            <person name="Ng V."/>
            <person name="Clum A."/>
            <person name="Ohm R."/>
            <person name="Martin F."/>
            <person name="Silar P."/>
            <person name="Natvig D."/>
            <person name="Lalanne C."/>
            <person name="Gautier V."/>
            <person name="Ament-Velasquez S.L."/>
            <person name="Kruys A."/>
            <person name="Hutchinson M.I."/>
            <person name="Powell A.J."/>
            <person name="Barry K."/>
            <person name="Miller A.N."/>
            <person name="Grigoriev I.V."/>
            <person name="Debuchy R."/>
            <person name="Gladieux P."/>
            <person name="Thoren M.H."/>
            <person name="Johannesson H."/>
        </authorList>
    </citation>
    <scope>NUCLEOTIDE SEQUENCE</scope>
    <source>
        <strain evidence="9">PSN293</strain>
    </source>
</reference>
<dbReference type="InterPro" id="IPR032466">
    <property type="entry name" value="Metal_Hydrolase"/>
</dbReference>
<comment type="function">
    <text evidence="7">Catalyzes the hydrolytic deamination of adenine to hypoxanthine. Plays an important role in the purine salvage pathway and in nitrogen catabolism.</text>
</comment>
<feature type="site" description="Important for catalytic activity" evidence="7">
    <location>
        <position position="248"/>
    </location>
</feature>
<evidence type="ECO:0000256" key="1">
    <source>
        <dbReference type="ARBA" id="ARBA00022490"/>
    </source>
</evidence>
<evidence type="ECO:0000256" key="7">
    <source>
        <dbReference type="HAMAP-Rule" id="MF_03145"/>
    </source>
</evidence>
<feature type="active site" description="Proton donor" evidence="7">
    <location>
        <position position="227"/>
    </location>
</feature>
<evidence type="ECO:0000313" key="9">
    <source>
        <dbReference type="EMBL" id="KAK4207608.1"/>
    </source>
</evidence>
<comment type="catalytic activity">
    <reaction evidence="7">
        <text>adenine + H2O + H(+) = hypoxanthine + NH4(+)</text>
        <dbReference type="Rhea" id="RHEA:23688"/>
        <dbReference type="ChEBI" id="CHEBI:15377"/>
        <dbReference type="ChEBI" id="CHEBI:15378"/>
        <dbReference type="ChEBI" id="CHEBI:16708"/>
        <dbReference type="ChEBI" id="CHEBI:17368"/>
        <dbReference type="ChEBI" id="CHEBI:28938"/>
        <dbReference type="EC" id="3.5.4.2"/>
    </reaction>
</comment>
<dbReference type="AlphaFoldDB" id="A0AAN7B1M9"/>
<dbReference type="PANTHER" id="PTHR43114:SF6">
    <property type="entry name" value="ADENINE DEAMINASE"/>
    <property type="match status" value="1"/>
</dbReference>
<dbReference type="PANTHER" id="PTHR43114">
    <property type="entry name" value="ADENINE DEAMINASE"/>
    <property type="match status" value="1"/>
</dbReference>
<dbReference type="GO" id="GO:0005634">
    <property type="term" value="C:nucleus"/>
    <property type="evidence" value="ECO:0007669"/>
    <property type="project" value="UniProtKB-SubCell"/>
</dbReference>
<keyword evidence="3 7" id="KW-0378">Hydrolase</keyword>
<protein>
    <recommendedName>
        <fullName evidence="7">Adenine deaminase</fullName>
        <shortName evidence="7">ADE</shortName>
        <ecNumber evidence="7">3.5.4.2</ecNumber>
    </recommendedName>
    <alternativeName>
        <fullName evidence="7">Adenine aminohydrolase</fullName>
        <shortName evidence="7">AAH</shortName>
    </alternativeName>
</protein>
<evidence type="ECO:0000256" key="5">
    <source>
        <dbReference type="ARBA" id="ARBA00023080"/>
    </source>
</evidence>
<accession>A0AAN7B1M9</accession>
<keyword evidence="2 7" id="KW-0479">Metal-binding</keyword>
<dbReference type="GO" id="GO:0005829">
    <property type="term" value="C:cytosol"/>
    <property type="evidence" value="ECO:0007669"/>
    <property type="project" value="TreeGrafter"/>
</dbReference>
<keyword evidence="4 7" id="KW-0862">Zinc</keyword>
<dbReference type="GO" id="GO:0006146">
    <property type="term" value="P:adenine catabolic process"/>
    <property type="evidence" value="ECO:0007669"/>
    <property type="project" value="UniProtKB-UniRule"/>
</dbReference>
<dbReference type="NCBIfam" id="TIGR01430">
    <property type="entry name" value="aden_deam"/>
    <property type="match status" value="1"/>
</dbReference>
<feature type="binding site" evidence="7">
    <location>
        <position position="305"/>
    </location>
    <ligand>
        <name>Zn(2+)</name>
        <dbReference type="ChEBI" id="CHEBI:29105"/>
        <note>catalytic</note>
    </ligand>
</feature>
<comment type="caution">
    <text evidence="9">The sequence shown here is derived from an EMBL/GenBank/DDBJ whole genome shotgun (WGS) entry which is preliminary data.</text>
</comment>
<comment type="subcellular location">
    <subcellularLocation>
        <location evidence="7">Cytoplasm</location>
    </subcellularLocation>
    <subcellularLocation>
        <location evidence="7">Nucleus</location>
    </subcellularLocation>
</comment>
<feature type="binding site" evidence="7">
    <location>
        <position position="224"/>
    </location>
    <ligand>
        <name>Zn(2+)</name>
        <dbReference type="ChEBI" id="CHEBI:29105"/>
        <note>catalytic</note>
    </ligand>
</feature>
<feature type="binding site" evidence="7">
    <location>
        <position position="21"/>
    </location>
    <ligand>
        <name>Zn(2+)</name>
        <dbReference type="ChEBI" id="CHEBI:29105"/>
        <note>catalytic</note>
    </ligand>
</feature>
<comment type="cofactor">
    <cofactor evidence="7">
        <name>Zn(2+)</name>
        <dbReference type="ChEBI" id="CHEBI:29105"/>
    </cofactor>
    <text evidence="7">Binds 1 zinc ion per subunit.</text>
</comment>
<dbReference type="GO" id="GO:0000034">
    <property type="term" value="F:adenine deaminase activity"/>
    <property type="evidence" value="ECO:0007669"/>
    <property type="project" value="UniProtKB-UniRule"/>
</dbReference>
<dbReference type="GO" id="GO:0008270">
    <property type="term" value="F:zinc ion binding"/>
    <property type="evidence" value="ECO:0007669"/>
    <property type="project" value="UniProtKB-UniRule"/>
</dbReference>
<keyword evidence="1 7" id="KW-0963">Cytoplasm</keyword>
<evidence type="ECO:0000259" key="8">
    <source>
        <dbReference type="Pfam" id="PF00962"/>
    </source>
</evidence>
<keyword evidence="10" id="KW-1185">Reference proteome</keyword>
<feature type="binding site" evidence="7">
    <location>
        <position position="306"/>
    </location>
    <ligand>
        <name>substrate</name>
    </ligand>
</feature>
<keyword evidence="6 7" id="KW-0539">Nucleus</keyword>
<organism evidence="9 10">
    <name type="scientific">Rhypophila decipiens</name>
    <dbReference type="NCBI Taxonomy" id="261697"/>
    <lineage>
        <taxon>Eukaryota</taxon>
        <taxon>Fungi</taxon>
        <taxon>Dikarya</taxon>
        <taxon>Ascomycota</taxon>
        <taxon>Pezizomycotina</taxon>
        <taxon>Sordariomycetes</taxon>
        <taxon>Sordariomycetidae</taxon>
        <taxon>Sordariales</taxon>
        <taxon>Naviculisporaceae</taxon>
        <taxon>Rhypophila</taxon>
    </lineage>
</organism>
<dbReference type="EC" id="3.5.4.2" evidence="7"/>
<dbReference type="Pfam" id="PF00962">
    <property type="entry name" value="A_deaminase"/>
    <property type="match status" value="1"/>
</dbReference>
<gene>
    <name evidence="7" type="primary">AAH1</name>
    <name evidence="9" type="ORF">QBC37DRAFT_298388</name>
</gene>
<feature type="domain" description="Adenosine deaminase" evidence="8">
    <location>
        <begin position="14"/>
        <end position="358"/>
    </location>
</feature>
<keyword evidence="5 7" id="KW-0546">Nucleotide metabolism</keyword>
<comment type="similarity">
    <text evidence="7">Belongs to the metallo-dependent hydrolases superfamily. Adenosine and AMP deaminases family. Adenine deaminase type 2 subfamily.</text>
</comment>
<dbReference type="GO" id="GO:0043103">
    <property type="term" value="P:hypoxanthine salvage"/>
    <property type="evidence" value="ECO:0007669"/>
    <property type="project" value="UniProtKB-UniRule"/>
</dbReference>
<name>A0AAN7B1M9_9PEZI</name>
<proteinExistence type="inferred from homology"/>
<dbReference type="InterPro" id="IPR028892">
    <property type="entry name" value="ADE"/>
</dbReference>
<dbReference type="Gene3D" id="3.20.20.140">
    <property type="entry name" value="Metal-dependent hydrolases"/>
    <property type="match status" value="1"/>
</dbReference>
<reference evidence="9" key="1">
    <citation type="journal article" date="2023" name="Mol. Phylogenet. Evol.">
        <title>Genome-scale phylogeny and comparative genomics of the fungal order Sordariales.</title>
        <authorList>
            <person name="Hensen N."/>
            <person name="Bonometti L."/>
            <person name="Westerberg I."/>
            <person name="Brannstrom I.O."/>
            <person name="Guillou S."/>
            <person name="Cros-Aarteil S."/>
            <person name="Calhoun S."/>
            <person name="Haridas S."/>
            <person name="Kuo A."/>
            <person name="Mondo S."/>
            <person name="Pangilinan J."/>
            <person name="Riley R."/>
            <person name="LaButti K."/>
            <person name="Andreopoulos B."/>
            <person name="Lipzen A."/>
            <person name="Chen C."/>
            <person name="Yan M."/>
            <person name="Daum C."/>
            <person name="Ng V."/>
            <person name="Clum A."/>
            <person name="Steindorff A."/>
            <person name="Ohm R.A."/>
            <person name="Martin F."/>
            <person name="Silar P."/>
            <person name="Natvig D.O."/>
            <person name="Lalanne C."/>
            <person name="Gautier V."/>
            <person name="Ament-Velasquez S.L."/>
            <person name="Kruys A."/>
            <person name="Hutchinson M.I."/>
            <person name="Powell A.J."/>
            <person name="Barry K."/>
            <person name="Miller A.N."/>
            <person name="Grigoriev I.V."/>
            <person name="Debuchy R."/>
            <person name="Gladieux P."/>
            <person name="Hiltunen Thoren M."/>
            <person name="Johannesson H."/>
        </authorList>
    </citation>
    <scope>NUCLEOTIDE SEQUENCE</scope>
    <source>
        <strain evidence="9">PSN293</strain>
    </source>
</reference>
<dbReference type="InterPro" id="IPR001365">
    <property type="entry name" value="A_deaminase_dom"/>
</dbReference>
<evidence type="ECO:0000313" key="10">
    <source>
        <dbReference type="Proteomes" id="UP001301769"/>
    </source>
</evidence>
<evidence type="ECO:0000256" key="6">
    <source>
        <dbReference type="ARBA" id="ARBA00023242"/>
    </source>
</evidence>
<evidence type="ECO:0000256" key="4">
    <source>
        <dbReference type="ARBA" id="ARBA00022833"/>
    </source>
</evidence>
<dbReference type="InterPro" id="IPR006330">
    <property type="entry name" value="Ado/ade_deaminase"/>
</dbReference>
<dbReference type="EMBL" id="MU858285">
    <property type="protein sequence ID" value="KAK4207608.1"/>
    <property type="molecule type" value="Genomic_DNA"/>
</dbReference>
<dbReference type="InterPro" id="IPR006650">
    <property type="entry name" value="A/AMP_deam_AS"/>
</dbReference>
<dbReference type="SUPFAM" id="SSF51556">
    <property type="entry name" value="Metallo-dependent hydrolases"/>
    <property type="match status" value="1"/>
</dbReference>
<dbReference type="PROSITE" id="PS00485">
    <property type="entry name" value="A_DEAMINASE"/>
    <property type="match status" value="1"/>
</dbReference>
<sequence>MCNHPLHPFLVSLPKTEHHMHLEGSLSPELLFRLSAKNNIPLPSPETDPAFSSVESLYERYSSFTSLDDFLHYYYIGFTVLVHESDFEELAYAYLSTQSREANLRHAEVFFDPQVHIARGISIETIVSGWESALQKVQKEGVDISAQLIPCFLRHLDVKDSERCLSLLLSGGFFKPPNPAEEKPSSRRLEGIGLCSTELDKPPSTWAHIFTTAKQAGITNTTAHAGEEGPAEYITAALDDLHVTRIDHGVSAADDENLMDRLAKEQVLVTVCPVSNVRLRVKQKLEQVPLRRFMEKGVRFSLNSDDPAYFGGYLQSVYCAVQEVFGFTVAQWAVIARNGVEGSWCGEERKRVLMGEVEGVVGAWAGKEEGGRLGWFS</sequence>
<dbReference type="GO" id="GO:0009168">
    <property type="term" value="P:purine ribonucleoside monophosphate biosynthetic process"/>
    <property type="evidence" value="ECO:0007669"/>
    <property type="project" value="InterPro"/>
</dbReference>
<evidence type="ECO:0000256" key="3">
    <source>
        <dbReference type="ARBA" id="ARBA00022801"/>
    </source>
</evidence>